<keyword evidence="1" id="KW-0802">TPR repeat</keyword>
<name>K5V6I8_PHACS</name>
<protein>
    <submittedName>
        <fullName evidence="3">Uncharacterized protein</fullName>
    </submittedName>
</protein>
<keyword evidence="4" id="KW-1185">Reference proteome</keyword>
<feature type="region of interest" description="Disordered" evidence="2">
    <location>
        <begin position="1"/>
        <end position="30"/>
    </location>
</feature>
<dbReference type="KEGG" id="pco:PHACADRAFT_26810"/>
<gene>
    <name evidence="3" type="ORF">PHACADRAFT_26810</name>
</gene>
<proteinExistence type="predicted"/>
<dbReference type="STRING" id="650164.K5V6I8"/>
<dbReference type="Pfam" id="PF14559">
    <property type="entry name" value="TPR_19"/>
    <property type="match status" value="2"/>
</dbReference>
<dbReference type="SMART" id="SM00028">
    <property type="entry name" value="TPR"/>
    <property type="match status" value="3"/>
</dbReference>
<dbReference type="EMBL" id="JH930470">
    <property type="protein sequence ID" value="EKM58296.1"/>
    <property type="molecule type" value="Genomic_DNA"/>
</dbReference>
<dbReference type="PROSITE" id="PS50005">
    <property type="entry name" value="TPR"/>
    <property type="match status" value="1"/>
</dbReference>
<dbReference type="InterPro" id="IPR019734">
    <property type="entry name" value="TPR_rpt"/>
</dbReference>
<evidence type="ECO:0000313" key="3">
    <source>
        <dbReference type="EMBL" id="EKM58296.1"/>
    </source>
</evidence>
<dbReference type="Gene3D" id="1.25.40.10">
    <property type="entry name" value="Tetratricopeptide repeat domain"/>
    <property type="match status" value="2"/>
</dbReference>
<reference evidence="3 4" key="1">
    <citation type="journal article" date="2012" name="BMC Genomics">
        <title>Comparative genomics of the white-rot fungi, Phanerochaete carnosa and P. chrysosporium, to elucidate the genetic basis of the distinct wood types they colonize.</title>
        <authorList>
            <person name="Suzuki H."/>
            <person name="MacDonald J."/>
            <person name="Syed K."/>
            <person name="Salamov A."/>
            <person name="Hori C."/>
            <person name="Aerts A."/>
            <person name="Henrissat B."/>
            <person name="Wiebenga A."/>
            <person name="vanKuyk P.A."/>
            <person name="Barry K."/>
            <person name="Lindquist E."/>
            <person name="LaButti K."/>
            <person name="Lapidus A."/>
            <person name="Lucas S."/>
            <person name="Coutinho P."/>
            <person name="Gong Y."/>
            <person name="Samejima M."/>
            <person name="Mahadevan R."/>
            <person name="Abou-Zaid M."/>
            <person name="de Vries R.P."/>
            <person name="Igarashi K."/>
            <person name="Yadav J.S."/>
            <person name="Grigoriev I.V."/>
            <person name="Master E.R."/>
        </authorList>
    </citation>
    <scope>NUCLEOTIDE SEQUENCE [LARGE SCALE GENOMIC DNA]</scope>
    <source>
        <strain evidence="3 4">HHB-10118-sp</strain>
    </source>
</reference>
<accession>K5V6I8</accession>
<dbReference type="AlphaFoldDB" id="K5V6I8"/>
<feature type="compositionally biased region" description="Basic residues" evidence="2">
    <location>
        <begin position="1"/>
        <end position="10"/>
    </location>
</feature>
<evidence type="ECO:0000313" key="4">
    <source>
        <dbReference type="Proteomes" id="UP000008370"/>
    </source>
</evidence>
<evidence type="ECO:0000256" key="2">
    <source>
        <dbReference type="SAM" id="MobiDB-lite"/>
    </source>
</evidence>
<dbReference type="HOGENOM" id="CLU_040959_2_0_1"/>
<feature type="repeat" description="TPR" evidence="1">
    <location>
        <begin position="67"/>
        <end position="100"/>
    </location>
</feature>
<dbReference type="FunCoup" id="K5V6I8">
    <property type="interactions" value="57"/>
</dbReference>
<dbReference type="Proteomes" id="UP000008370">
    <property type="component" value="Unassembled WGS sequence"/>
</dbReference>
<feature type="compositionally biased region" description="Low complexity" evidence="2">
    <location>
        <begin position="11"/>
        <end position="30"/>
    </location>
</feature>
<evidence type="ECO:0000256" key="1">
    <source>
        <dbReference type="PROSITE-ProRule" id="PRU00339"/>
    </source>
</evidence>
<dbReference type="CDD" id="cd24142">
    <property type="entry name" value="ACL4-like"/>
    <property type="match status" value="1"/>
</dbReference>
<dbReference type="InParanoid" id="K5V6I8"/>
<organism evidence="3 4">
    <name type="scientific">Phanerochaete carnosa (strain HHB-10118-sp)</name>
    <name type="common">White-rot fungus</name>
    <name type="synonym">Peniophora carnosa</name>
    <dbReference type="NCBI Taxonomy" id="650164"/>
    <lineage>
        <taxon>Eukaryota</taxon>
        <taxon>Fungi</taxon>
        <taxon>Dikarya</taxon>
        <taxon>Basidiomycota</taxon>
        <taxon>Agaricomycotina</taxon>
        <taxon>Agaricomycetes</taxon>
        <taxon>Polyporales</taxon>
        <taxon>Phanerochaetaceae</taxon>
        <taxon>Phanerochaete</taxon>
    </lineage>
</organism>
<dbReference type="OrthoDB" id="1914839at2759"/>
<dbReference type="SUPFAM" id="SSF48452">
    <property type="entry name" value="TPR-like"/>
    <property type="match status" value="1"/>
</dbReference>
<dbReference type="GeneID" id="18919478"/>
<feature type="compositionally biased region" description="Acidic residues" evidence="2">
    <location>
        <begin position="370"/>
        <end position="397"/>
    </location>
</feature>
<dbReference type="RefSeq" id="XP_007392731.1">
    <property type="nucleotide sequence ID" value="XM_007392669.1"/>
</dbReference>
<sequence length="397" mass="44070">MGRARTKSRKAQAAAAVQSKKADAAQQQQSPPASALLEKAQTLIVQCDYGLAERFVDRILEREPTHAAAREMLGVIYLETGELDAARKTFETLIPPHPDALNPPPPSAHLYLAQLSDEDPQNALRHYQAAVDIMVAQLKGKERAVDLAGANDDETELKQNVVRALVAMVEIWMDPSYDLCFDPAAEKTCEELINMALQADPGNTEALQALASVRLSQQRPDEAKQCLEQAWTQWKDLEPALLSPHTFADDHRLPPIPTRLALVKMFLELELFEPALLVLSGIMAFDDQEVEAWYLEGWCFFLMAEQAQENGGTLQELAWEQLARDARDCLETCKMLHESQEHPDTPLLEHAKELIAKLESQGVQPSPEGGGDEDDEDGEGGWENVDGDEDEDVEMSP</sequence>
<feature type="region of interest" description="Disordered" evidence="2">
    <location>
        <begin position="351"/>
        <end position="397"/>
    </location>
</feature>
<dbReference type="InterPro" id="IPR011990">
    <property type="entry name" value="TPR-like_helical_dom_sf"/>
</dbReference>